<keyword evidence="4" id="KW-1185">Reference proteome</keyword>
<dbReference type="SMART" id="SM00271">
    <property type="entry name" value="DnaJ"/>
    <property type="match status" value="1"/>
</dbReference>
<dbReference type="PROSITE" id="PS50076">
    <property type="entry name" value="DNAJ_2"/>
    <property type="match status" value="1"/>
</dbReference>
<gene>
    <name evidence="3" type="ORF">yc1106_00627</name>
</gene>
<evidence type="ECO:0000313" key="4">
    <source>
        <dbReference type="Proteomes" id="UP001056012"/>
    </source>
</evidence>
<proteinExistence type="predicted"/>
<dbReference type="EMBL" id="CP089274">
    <property type="protein sequence ID" value="USP73353.1"/>
    <property type="molecule type" value="Genomic_DNA"/>
</dbReference>
<name>A0A9Q8Z3M5_CURCL</name>
<feature type="domain" description="J" evidence="2">
    <location>
        <begin position="8"/>
        <end position="71"/>
    </location>
</feature>
<dbReference type="VEuPathDB" id="FungiDB:yc1106_00627"/>
<evidence type="ECO:0000259" key="2">
    <source>
        <dbReference type="PROSITE" id="PS50076"/>
    </source>
</evidence>
<dbReference type="OrthoDB" id="10250354at2759"/>
<dbReference type="Gene3D" id="1.10.287.110">
    <property type="entry name" value="DnaJ domain"/>
    <property type="match status" value="1"/>
</dbReference>
<accession>A0A9Q8Z3M5</accession>
<dbReference type="InterPro" id="IPR036869">
    <property type="entry name" value="J_dom_sf"/>
</dbReference>
<dbReference type="PANTHER" id="PTHR24074">
    <property type="entry name" value="CO-CHAPERONE PROTEIN DJLA"/>
    <property type="match status" value="1"/>
</dbReference>
<sequence>METKDFQDYYAALGLEFGATNNAIKAAFRALAFAHHPDKTGINDTTVFSAAHEAYRRLMDADFRNTYDRNFWRMKLQNDPPGQRLGEQTRTEIYETEMRRRQERARRASPPPTKPPRKLGEPGWQYVTSAAYQNWERLSTEYYARHPECDRLS</sequence>
<dbReference type="InterPro" id="IPR001623">
    <property type="entry name" value="DnaJ_domain"/>
</dbReference>
<dbReference type="AlphaFoldDB" id="A0A9Q8Z3M5"/>
<dbReference type="Pfam" id="PF00226">
    <property type="entry name" value="DnaJ"/>
    <property type="match status" value="1"/>
</dbReference>
<feature type="region of interest" description="Disordered" evidence="1">
    <location>
        <begin position="77"/>
        <end position="122"/>
    </location>
</feature>
<dbReference type="SUPFAM" id="SSF46565">
    <property type="entry name" value="Chaperone J-domain"/>
    <property type="match status" value="1"/>
</dbReference>
<protein>
    <recommendedName>
        <fullName evidence="2">J domain-containing protein</fullName>
    </recommendedName>
</protein>
<organism evidence="3 4">
    <name type="scientific">Curvularia clavata</name>
    <dbReference type="NCBI Taxonomy" id="95742"/>
    <lineage>
        <taxon>Eukaryota</taxon>
        <taxon>Fungi</taxon>
        <taxon>Dikarya</taxon>
        <taxon>Ascomycota</taxon>
        <taxon>Pezizomycotina</taxon>
        <taxon>Dothideomycetes</taxon>
        <taxon>Pleosporomycetidae</taxon>
        <taxon>Pleosporales</taxon>
        <taxon>Pleosporineae</taxon>
        <taxon>Pleosporaceae</taxon>
        <taxon>Curvularia</taxon>
    </lineage>
</organism>
<reference evidence="3" key="1">
    <citation type="submission" date="2021-12" db="EMBL/GenBank/DDBJ databases">
        <title>Curvularia clavata genome.</title>
        <authorList>
            <person name="Cao Y."/>
        </authorList>
    </citation>
    <scope>NUCLEOTIDE SEQUENCE</scope>
    <source>
        <strain evidence="3">Yc1106</strain>
    </source>
</reference>
<dbReference type="InterPro" id="IPR050817">
    <property type="entry name" value="DjlA_DnaK_co-chaperone"/>
</dbReference>
<dbReference type="CDD" id="cd06257">
    <property type="entry name" value="DnaJ"/>
    <property type="match status" value="1"/>
</dbReference>
<feature type="compositionally biased region" description="Basic and acidic residues" evidence="1">
    <location>
        <begin position="87"/>
        <end position="100"/>
    </location>
</feature>
<dbReference type="Proteomes" id="UP001056012">
    <property type="component" value="Chromosome 1"/>
</dbReference>
<evidence type="ECO:0000256" key="1">
    <source>
        <dbReference type="SAM" id="MobiDB-lite"/>
    </source>
</evidence>
<evidence type="ECO:0000313" key="3">
    <source>
        <dbReference type="EMBL" id="USP73353.1"/>
    </source>
</evidence>